<organism evidence="1">
    <name type="scientific">hydrocarbon metagenome</name>
    <dbReference type="NCBI Taxonomy" id="938273"/>
    <lineage>
        <taxon>unclassified sequences</taxon>
        <taxon>metagenomes</taxon>
        <taxon>ecological metagenomes</taxon>
    </lineage>
</organism>
<evidence type="ECO:0000313" key="1">
    <source>
        <dbReference type="EMBL" id="KUG03731.1"/>
    </source>
</evidence>
<gene>
    <name evidence="1" type="ORF">ASZ90_018874</name>
</gene>
<accession>A0A0W8E5U9</accession>
<dbReference type="AlphaFoldDB" id="A0A0W8E5U9"/>
<proteinExistence type="predicted"/>
<name>A0A0W8E5U9_9ZZZZ</name>
<dbReference type="EMBL" id="LNQE01001870">
    <property type="protein sequence ID" value="KUG03731.1"/>
    <property type="molecule type" value="Genomic_DNA"/>
</dbReference>
<sequence>MSRSLSYKNVSKKRFNCMKSSMRSRVSEFAQSNNYSITVWQVPDKDIGRWHIRLESAKLNKPNLDFIANVKRTSNNLLTIDLVHMPAFISTASAVREVNTVYNHCRE</sequence>
<reference evidence="1" key="1">
    <citation type="journal article" date="2015" name="Proc. Natl. Acad. Sci. U.S.A.">
        <title>Networks of energetic and metabolic interactions define dynamics in microbial communities.</title>
        <authorList>
            <person name="Embree M."/>
            <person name="Liu J.K."/>
            <person name="Al-Bassam M.M."/>
            <person name="Zengler K."/>
        </authorList>
    </citation>
    <scope>NUCLEOTIDE SEQUENCE</scope>
</reference>
<protein>
    <submittedName>
        <fullName evidence="1">Uncharacterized protein</fullName>
    </submittedName>
</protein>
<comment type="caution">
    <text evidence="1">The sequence shown here is derived from an EMBL/GenBank/DDBJ whole genome shotgun (WGS) entry which is preliminary data.</text>
</comment>